<reference evidence="3 4" key="1">
    <citation type="journal article" date="2013" name="J. Bacteriol.">
        <title>Roles of HynAB and Ech, the only two hydrogenases found in the model sulfate reducer Desulfovibrio gigas.</title>
        <authorList>
            <person name="Morais-Silva F.O."/>
            <person name="Santos C.I."/>
            <person name="Rodrigues R."/>
            <person name="Pereira I.A."/>
            <person name="Rodrigues-Pousada C."/>
        </authorList>
    </citation>
    <scope>NUCLEOTIDE SEQUENCE [LARGE SCALE GENOMIC DNA]</scope>
    <source>
        <strain evidence="4">ATCC 19364 / DSM 1382 / NCIMB 9332 / VKM B-1759</strain>
    </source>
</reference>
<evidence type="ECO:0000256" key="1">
    <source>
        <dbReference type="SAM" id="MobiDB-lite"/>
    </source>
</evidence>
<feature type="region of interest" description="Disordered" evidence="1">
    <location>
        <begin position="149"/>
        <end position="203"/>
    </location>
</feature>
<dbReference type="Proteomes" id="UP000016587">
    <property type="component" value="Chromosome"/>
</dbReference>
<dbReference type="HOGENOM" id="CLU_060107_0_0_7"/>
<evidence type="ECO:0000313" key="4">
    <source>
        <dbReference type="Proteomes" id="UP000016587"/>
    </source>
</evidence>
<reference evidence="4" key="2">
    <citation type="submission" date="2013-07" db="EMBL/GenBank/DDBJ databases">
        <authorList>
            <person name="Morais-Silva F.O."/>
            <person name="Rezende A.M."/>
            <person name="Pimentel C."/>
            <person name="Resende D.M."/>
            <person name="Santos C.I."/>
            <person name="Clemente C."/>
            <person name="de Oliveira L.M."/>
            <person name="da Silva S.M."/>
            <person name="Costa D.A."/>
            <person name="Varela-Raposo A."/>
            <person name="Horacio E.C.A."/>
            <person name="Matos M."/>
            <person name="Flores O."/>
            <person name="Ruiz J.C."/>
            <person name="Rodrigues-Pousada C."/>
        </authorList>
    </citation>
    <scope>NUCLEOTIDE SEQUENCE [LARGE SCALE GENOMIC DNA]</scope>
    <source>
        <strain evidence="4">ATCC 19364 / DSM 1382 / NCIMB 9332 / VKM B-1759</strain>
    </source>
</reference>
<organism evidence="3 4">
    <name type="scientific">Megalodesulfovibrio gigas (strain ATCC 19364 / DSM 1382 / NCIMB 9332 / VKM B-1759)</name>
    <name type="common">Desulfovibrio gigas</name>
    <dbReference type="NCBI Taxonomy" id="1121448"/>
    <lineage>
        <taxon>Bacteria</taxon>
        <taxon>Pseudomonadati</taxon>
        <taxon>Thermodesulfobacteriota</taxon>
        <taxon>Desulfovibrionia</taxon>
        <taxon>Desulfovibrionales</taxon>
        <taxon>Desulfovibrionaceae</taxon>
        <taxon>Megalodesulfovibrio</taxon>
    </lineage>
</organism>
<protein>
    <submittedName>
        <fullName evidence="3">Uncharacterized protein</fullName>
    </submittedName>
</protein>
<keyword evidence="4" id="KW-1185">Reference proteome</keyword>
<evidence type="ECO:0000256" key="2">
    <source>
        <dbReference type="SAM" id="SignalP"/>
    </source>
</evidence>
<keyword evidence="2" id="KW-0732">Signal</keyword>
<sequence length="364" mass="38222">MRQRLPSLLLPGLLVLLLLAPGPAWALVDSHGQEPIGPAGHVDWIRKTAVATGQGFPPSRITEPERRRQFARRAAVLDARRNLLEVIQGVRLHGSTRLQEGMAAHDVVRAEVDGLLTHSVIEALEDMPDGSAQARVSVELRLAGLEFLLPTPPRPATPDPRLPGAVHGDIKTPAPPATSGEPGASGESGESGESGPGDTPFLAPEVRGLVQRSYLGESPPVASEPPPVQVPQIRSPQADPAAPEQSEGPSTGMVPTGIVVDARGLGFEPSLAPSLHDEAGELYPAGLLTAETISTEGIVRYYRDLFPALSSKTAGDAPLVLKGKQIVPGRPDALLLGPEEAQRLRAAAGAPGSPLRRGRVIIVF</sequence>
<dbReference type="KEGG" id="dgg:DGI_3454"/>
<dbReference type="eggNOG" id="COG3018">
    <property type="taxonomic scope" value="Bacteria"/>
</dbReference>
<dbReference type="STRING" id="1121448.DGI_3454"/>
<dbReference type="RefSeq" id="WP_021762257.1">
    <property type="nucleotide sequence ID" value="NC_022444.1"/>
</dbReference>
<feature type="compositionally biased region" description="Pro residues" evidence="1">
    <location>
        <begin position="150"/>
        <end position="161"/>
    </location>
</feature>
<dbReference type="AlphaFoldDB" id="T2GFZ9"/>
<feature type="region of interest" description="Disordered" evidence="1">
    <location>
        <begin position="216"/>
        <end position="253"/>
    </location>
</feature>
<evidence type="ECO:0000313" key="3">
    <source>
        <dbReference type="EMBL" id="AGW15134.1"/>
    </source>
</evidence>
<dbReference type="PATRIC" id="fig|1121448.10.peg.3404"/>
<accession>T2GFZ9</accession>
<gene>
    <name evidence="3" type="ORF">DGI_3454</name>
</gene>
<dbReference type="EMBL" id="CP006585">
    <property type="protein sequence ID" value="AGW15134.1"/>
    <property type="molecule type" value="Genomic_DNA"/>
</dbReference>
<name>T2GFZ9_MEGG1</name>
<proteinExistence type="predicted"/>
<dbReference type="OrthoDB" id="9813452at2"/>
<feature type="chain" id="PRO_5004588360" evidence="2">
    <location>
        <begin position="27"/>
        <end position="364"/>
    </location>
</feature>
<feature type="compositionally biased region" description="Low complexity" evidence="1">
    <location>
        <begin position="179"/>
        <end position="197"/>
    </location>
</feature>
<feature type="signal peptide" evidence="2">
    <location>
        <begin position="1"/>
        <end position="26"/>
    </location>
</feature>